<dbReference type="Pfam" id="PF00990">
    <property type="entry name" value="GGDEF"/>
    <property type="match status" value="1"/>
</dbReference>
<evidence type="ECO:0000313" key="3">
    <source>
        <dbReference type="Proteomes" id="UP000184423"/>
    </source>
</evidence>
<reference evidence="3" key="1">
    <citation type="submission" date="2016-11" db="EMBL/GenBank/DDBJ databases">
        <authorList>
            <person name="Varghese N."/>
            <person name="Submissions S."/>
        </authorList>
    </citation>
    <scope>NUCLEOTIDE SEQUENCE [LARGE SCALE GENOMIC DNA]</scope>
    <source>
        <strain evidence="3">DSM 10124</strain>
    </source>
</reference>
<protein>
    <submittedName>
        <fullName evidence="2">Diguanylate cyclase (GGDEF) domain-containing protein</fullName>
    </submittedName>
</protein>
<dbReference type="InterPro" id="IPR003018">
    <property type="entry name" value="GAF"/>
</dbReference>
<sequence>MRPFFAVLILLLSFVLLILHNQYIKLRQKYEREVDLNNLLIEISKELMAYKDVNKLFKKILVDTLKIVEEGDAGSILVYNKQKDCMEYVAAIGYDIDELKKVNFNKDELYLYKLNRLNAADIIKNPRSFDSEFIDNEKYRMLLEMNALEIKSTLSAPIYIDGEFYGVINIDNLNKIDAFTNKDIELIEFLVKQLEASIKNAILLEELKYALRRDKLTDVYNRRCFEEILEKEIKRAARYGNSFSIVLIDLDDFKPINDTYGHKMGDRALKYFADVLKKNLRDTDVVARLGGDEFVLLLHGADENKSEGKIGFIKNYLRENPLEDIVIDFSYGICEYRDGMDMDTLMTKADDKMYEQKRIKKVER</sequence>
<dbReference type="InterPro" id="IPR050469">
    <property type="entry name" value="Diguanylate_Cyclase"/>
</dbReference>
<evidence type="ECO:0000259" key="1">
    <source>
        <dbReference type="PROSITE" id="PS50887"/>
    </source>
</evidence>
<accession>A0A1M4Y3E5</accession>
<dbReference type="AlphaFoldDB" id="A0A1M4Y3E5"/>
<dbReference type="Gene3D" id="3.30.450.40">
    <property type="match status" value="1"/>
</dbReference>
<dbReference type="SUPFAM" id="SSF55073">
    <property type="entry name" value="Nucleotide cyclase"/>
    <property type="match status" value="1"/>
</dbReference>
<dbReference type="NCBIfam" id="TIGR00254">
    <property type="entry name" value="GGDEF"/>
    <property type="match status" value="1"/>
</dbReference>
<dbReference type="CDD" id="cd01949">
    <property type="entry name" value="GGDEF"/>
    <property type="match status" value="1"/>
</dbReference>
<dbReference type="RefSeq" id="WP_073248878.1">
    <property type="nucleotide sequence ID" value="NZ_FQVG01000028.1"/>
</dbReference>
<dbReference type="FunFam" id="3.30.70.270:FF:000001">
    <property type="entry name" value="Diguanylate cyclase domain protein"/>
    <property type="match status" value="1"/>
</dbReference>
<dbReference type="Pfam" id="PF01590">
    <property type="entry name" value="GAF"/>
    <property type="match status" value="1"/>
</dbReference>
<dbReference type="InterPro" id="IPR043128">
    <property type="entry name" value="Rev_trsase/Diguanyl_cyclase"/>
</dbReference>
<dbReference type="InterPro" id="IPR029016">
    <property type="entry name" value="GAF-like_dom_sf"/>
</dbReference>
<dbReference type="InterPro" id="IPR029787">
    <property type="entry name" value="Nucleotide_cyclase"/>
</dbReference>
<dbReference type="Gene3D" id="3.30.70.270">
    <property type="match status" value="1"/>
</dbReference>
<dbReference type="GO" id="GO:0043709">
    <property type="term" value="P:cell adhesion involved in single-species biofilm formation"/>
    <property type="evidence" value="ECO:0007669"/>
    <property type="project" value="TreeGrafter"/>
</dbReference>
<dbReference type="InterPro" id="IPR000160">
    <property type="entry name" value="GGDEF_dom"/>
</dbReference>
<dbReference type="Proteomes" id="UP000184423">
    <property type="component" value="Unassembled WGS sequence"/>
</dbReference>
<name>A0A1M4Y3E5_9CLOT</name>
<dbReference type="PANTHER" id="PTHR45138:SF6">
    <property type="entry name" value="DIGUANYLATE CYCLASE DGCN"/>
    <property type="match status" value="1"/>
</dbReference>
<dbReference type="SMART" id="SM00267">
    <property type="entry name" value="GGDEF"/>
    <property type="match status" value="1"/>
</dbReference>
<organism evidence="2 3">
    <name type="scientific">Caloramator proteoclasticus DSM 10124</name>
    <dbReference type="NCBI Taxonomy" id="1121262"/>
    <lineage>
        <taxon>Bacteria</taxon>
        <taxon>Bacillati</taxon>
        <taxon>Bacillota</taxon>
        <taxon>Clostridia</taxon>
        <taxon>Eubacteriales</taxon>
        <taxon>Clostridiaceae</taxon>
        <taxon>Caloramator</taxon>
    </lineage>
</organism>
<evidence type="ECO:0000313" key="2">
    <source>
        <dbReference type="EMBL" id="SHF00200.1"/>
    </source>
</evidence>
<gene>
    <name evidence="2" type="ORF">SAMN02746091_01566</name>
</gene>
<dbReference type="GO" id="GO:1902201">
    <property type="term" value="P:negative regulation of bacterial-type flagellum-dependent cell motility"/>
    <property type="evidence" value="ECO:0007669"/>
    <property type="project" value="TreeGrafter"/>
</dbReference>
<dbReference type="PANTHER" id="PTHR45138">
    <property type="entry name" value="REGULATORY COMPONENTS OF SENSORY TRANSDUCTION SYSTEM"/>
    <property type="match status" value="1"/>
</dbReference>
<dbReference type="PROSITE" id="PS50887">
    <property type="entry name" value="GGDEF"/>
    <property type="match status" value="1"/>
</dbReference>
<dbReference type="EMBL" id="FQVG01000028">
    <property type="protein sequence ID" value="SHF00200.1"/>
    <property type="molecule type" value="Genomic_DNA"/>
</dbReference>
<dbReference type="GO" id="GO:0052621">
    <property type="term" value="F:diguanylate cyclase activity"/>
    <property type="evidence" value="ECO:0007669"/>
    <property type="project" value="TreeGrafter"/>
</dbReference>
<dbReference type="GO" id="GO:0005886">
    <property type="term" value="C:plasma membrane"/>
    <property type="evidence" value="ECO:0007669"/>
    <property type="project" value="TreeGrafter"/>
</dbReference>
<proteinExistence type="predicted"/>
<feature type="domain" description="GGDEF" evidence="1">
    <location>
        <begin position="241"/>
        <end position="364"/>
    </location>
</feature>
<dbReference type="SUPFAM" id="SSF55781">
    <property type="entry name" value="GAF domain-like"/>
    <property type="match status" value="1"/>
</dbReference>
<keyword evidence="3" id="KW-1185">Reference proteome</keyword>